<feature type="short sequence motif" description="Q motif" evidence="12">
    <location>
        <begin position="280"/>
        <end position="308"/>
    </location>
</feature>
<dbReference type="Pfam" id="PF00271">
    <property type="entry name" value="Helicase_C"/>
    <property type="match status" value="1"/>
</dbReference>
<evidence type="ECO:0000313" key="17">
    <source>
        <dbReference type="EMBL" id="KAL3812035.1"/>
    </source>
</evidence>
<dbReference type="InterPro" id="IPR011545">
    <property type="entry name" value="DEAD/DEAH_box_helicase_dom"/>
</dbReference>
<dbReference type="EC" id="3.6.4.13" evidence="1"/>
<gene>
    <name evidence="17" type="ORF">ACHAXA_008941</name>
</gene>
<feature type="compositionally biased region" description="Acidic residues" evidence="13">
    <location>
        <begin position="138"/>
        <end position="148"/>
    </location>
</feature>
<keyword evidence="2" id="KW-0479">Metal-binding</keyword>
<proteinExistence type="inferred from homology"/>
<dbReference type="SMART" id="SM00490">
    <property type="entry name" value="HELICc"/>
    <property type="match status" value="1"/>
</dbReference>
<evidence type="ECO:0000256" key="9">
    <source>
        <dbReference type="ARBA" id="ARBA00022884"/>
    </source>
</evidence>
<dbReference type="FunFam" id="3.40.50.300:FF:000657">
    <property type="entry name" value="Probable ATP-dependent RNA helicase DDX41"/>
    <property type="match status" value="1"/>
</dbReference>
<dbReference type="InterPro" id="IPR014014">
    <property type="entry name" value="RNA_helicase_DEAD_Q_motif"/>
</dbReference>
<dbReference type="SMART" id="SM00487">
    <property type="entry name" value="DEXDc"/>
    <property type="match status" value="1"/>
</dbReference>
<comment type="similarity">
    <text evidence="10">Belongs to the DEAD box helicase family. DDX41 subfamily.</text>
</comment>
<keyword evidence="6" id="KW-0347">Helicase</keyword>
<evidence type="ECO:0000256" key="1">
    <source>
        <dbReference type="ARBA" id="ARBA00012552"/>
    </source>
</evidence>
<dbReference type="PROSITE" id="PS51195">
    <property type="entry name" value="Q_MOTIF"/>
    <property type="match status" value="1"/>
</dbReference>
<evidence type="ECO:0000256" key="7">
    <source>
        <dbReference type="ARBA" id="ARBA00022833"/>
    </source>
</evidence>
<dbReference type="GO" id="GO:0005524">
    <property type="term" value="F:ATP binding"/>
    <property type="evidence" value="ECO:0007669"/>
    <property type="project" value="UniProtKB-KW"/>
</dbReference>
<feature type="compositionally biased region" description="Low complexity" evidence="13">
    <location>
        <begin position="1"/>
        <end position="13"/>
    </location>
</feature>
<accession>A0ABD3RGG9</accession>
<protein>
    <recommendedName>
        <fullName evidence="1">RNA helicase</fullName>
        <ecNumber evidence="1">3.6.4.13</ecNumber>
    </recommendedName>
</protein>
<dbReference type="PANTHER" id="PTHR47958">
    <property type="entry name" value="ATP-DEPENDENT RNA HELICASE DBP3"/>
    <property type="match status" value="1"/>
</dbReference>
<dbReference type="PROSITE" id="PS51192">
    <property type="entry name" value="HELICASE_ATP_BIND_1"/>
    <property type="match status" value="1"/>
</dbReference>
<evidence type="ECO:0000256" key="6">
    <source>
        <dbReference type="ARBA" id="ARBA00022806"/>
    </source>
</evidence>
<feature type="domain" description="DEAD-box RNA helicase Q" evidence="16">
    <location>
        <begin position="280"/>
        <end position="308"/>
    </location>
</feature>
<dbReference type="AlphaFoldDB" id="A0ABD3RGG9"/>
<organism evidence="17 18">
    <name type="scientific">Cyclostephanos tholiformis</name>
    <dbReference type="NCBI Taxonomy" id="382380"/>
    <lineage>
        <taxon>Eukaryota</taxon>
        <taxon>Sar</taxon>
        <taxon>Stramenopiles</taxon>
        <taxon>Ochrophyta</taxon>
        <taxon>Bacillariophyta</taxon>
        <taxon>Coscinodiscophyceae</taxon>
        <taxon>Thalassiosirophycidae</taxon>
        <taxon>Stephanodiscales</taxon>
        <taxon>Stephanodiscaceae</taxon>
        <taxon>Cyclostephanos</taxon>
    </lineage>
</organism>
<feature type="region of interest" description="Disordered" evidence="13">
    <location>
        <begin position="132"/>
        <end position="178"/>
    </location>
</feature>
<dbReference type="Gene3D" id="3.40.50.300">
    <property type="entry name" value="P-loop containing nucleotide triphosphate hydrolases"/>
    <property type="match status" value="2"/>
</dbReference>
<keyword evidence="4" id="KW-0863">Zinc-finger</keyword>
<dbReference type="SUPFAM" id="SSF52540">
    <property type="entry name" value="P-loop containing nucleoside triphosphate hydrolases"/>
    <property type="match status" value="1"/>
</dbReference>
<keyword evidence="7" id="KW-0862">Zinc</keyword>
<evidence type="ECO:0000256" key="8">
    <source>
        <dbReference type="ARBA" id="ARBA00022840"/>
    </source>
</evidence>
<dbReference type="Proteomes" id="UP001530377">
    <property type="component" value="Unassembled WGS sequence"/>
</dbReference>
<feature type="domain" description="Helicase C-terminal" evidence="15">
    <location>
        <begin position="503"/>
        <end position="666"/>
    </location>
</feature>
<dbReference type="EMBL" id="JALLPB020000221">
    <property type="protein sequence ID" value="KAL3812035.1"/>
    <property type="molecule type" value="Genomic_DNA"/>
</dbReference>
<dbReference type="InterPro" id="IPR036875">
    <property type="entry name" value="Znf_CCHC_sf"/>
</dbReference>
<feature type="region of interest" description="Disordered" evidence="13">
    <location>
        <begin position="1"/>
        <end position="58"/>
    </location>
</feature>
<dbReference type="SUPFAM" id="SSF57756">
    <property type="entry name" value="Retrovirus zinc finger-like domains"/>
    <property type="match status" value="1"/>
</dbReference>
<keyword evidence="5" id="KW-0378">Hydrolase</keyword>
<keyword evidence="18" id="KW-1185">Reference proteome</keyword>
<evidence type="ECO:0000259" key="15">
    <source>
        <dbReference type="PROSITE" id="PS51194"/>
    </source>
</evidence>
<name>A0ABD3RGG9_9STRA</name>
<dbReference type="GO" id="GO:0003723">
    <property type="term" value="F:RNA binding"/>
    <property type="evidence" value="ECO:0007669"/>
    <property type="project" value="UniProtKB-KW"/>
</dbReference>
<dbReference type="FunFam" id="3.40.50.300:FF:000449">
    <property type="entry name" value="Probable ATP-dependent RNA helicase DDX41"/>
    <property type="match status" value="1"/>
</dbReference>
<keyword evidence="9" id="KW-0694">RNA-binding</keyword>
<comment type="catalytic activity">
    <reaction evidence="11">
        <text>ATP + H2O = ADP + phosphate + H(+)</text>
        <dbReference type="Rhea" id="RHEA:13065"/>
        <dbReference type="ChEBI" id="CHEBI:15377"/>
        <dbReference type="ChEBI" id="CHEBI:15378"/>
        <dbReference type="ChEBI" id="CHEBI:30616"/>
        <dbReference type="ChEBI" id="CHEBI:43474"/>
        <dbReference type="ChEBI" id="CHEBI:456216"/>
        <dbReference type="EC" id="3.6.4.13"/>
    </reaction>
</comment>
<feature type="domain" description="Helicase ATP-binding" evidence="14">
    <location>
        <begin position="311"/>
        <end position="492"/>
    </location>
</feature>
<comment type="caution">
    <text evidence="17">The sequence shown here is derived from an EMBL/GenBank/DDBJ whole genome shotgun (WGS) entry which is preliminary data.</text>
</comment>
<evidence type="ECO:0000256" key="4">
    <source>
        <dbReference type="ARBA" id="ARBA00022771"/>
    </source>
</evidence>
<evidence type="ECO:0000256" key="11">
    <source>
        <dbReference type="ARBA" id="ARBA00047984"/>
    </source>
</evidence>
<dbReference type="GO" id="GO:0005634">
    <property type="term" value="C:nucleus"/>
    <property type="evidence" value="ECO:0007669"/>
    <property type="project" value="UniProtKB-ARBA"/>
</dbReference>
<keyword evidence="8" id="KW-0067">ATP-binding</keyword>
<evidence type="ECO:0000259" key="14">
    <source>
        <dbReference type="PROSITE" id="PS51192"/>
    </source>
</evidence>
<evidence type="ECO:0000259" key="16">
    <source>
        <dbReference type="PROSITE" id="PS51195"/>
    </source>
</evidence>
<dbReference type="PROSITE" id="PS51194">
    <property type="entry name" value="HELICASE_CTER"/>
    <property type="match status" value="1"/>
</dbReference>
<evidence type="ECO:0000256" key="3">
    <source>
        <dbReference type="ARBA" id="ARBA00022741"/>
    </source>
</evidence>
<evidence type="ECO:0000256" key="12">
    <source>
        <dbReference type="PROSITE-ProRule" id="PRU00552"/>
    </source>
</evidence>
<evidence type="ECO:0000256" key="5">
    <source>
        <dbReference type="ARBA" id="ARBA00022801"/>
    </source>
</evidence>
<dbReference type="GO" id="GO:0008270">
    <property type="term" value="F:zinc ion binding"/>
    <property type="evidence" value="ECO:0007669"/>
    <property type="project" value="UniProtKB-KW"/>
</dbReference>
<evidence type="ECO:0000256" key="13">
    <source>
        <dbReference type="SAM" id="MobiDB-lite"/>
    </source>
</evidence>
<evidence type="ECO:0000313" key="18">
    <source>
        <dbReference type="Proteomes" id="UP001530377"/>
    </source>
</evidence>
<dbReference type="InterPro" id="IPR001650">
    <property type="entry name" value="Helicase_C-like"/>
</dbReference>
<sequence>MTSSTAAAAAAAAEAEEWRAKRRIRRRDYESNDDDDDDPFSATTTFTTGGGGVTGTMTAARRLRMEREEALRLASVTTAKAEANARGDDDDGGDAAWARAGAGAGGSNERRRAAALSRRALASVGGVGAVAVPAGGGGDDDENDDDVVVDIPNSSGNVDDRYDDDNDRPLETTGGGATTSLLEQAAMLKRQRDSLTDTQRLALQRKVDEDRIMKEASHVQTNALQAASELAGGVKYGTSLPTAWRCPRKVLGDGNEAEWERTRQKWHILVEGEDVPPPVRNFADMGFPKPIMDVLVAKNVRRPTPIQMQGLTVALSGRDMVGIAFTGSGKTLSFSLPLVMAALEEEARMPLVPGEGPVGIVLAPSRELARQTYEVVTEFCAALSSKIRSQLLIGGESGRDQIQPFRDAGVHCVVATPGRLRDFLKRRSINLDICRYICLDEADRMLDLGFDEEVSEIMNHFHHQRQTILYSATFPKKFQDFAKQTLVRPIVVNVGRAGAANLDVIQEVEYVKQEAKIVYLLECLQKTAPPVVIFCEKKGDVDDIHEYLLLKGVEAVSIHGGKDQEERNEAIALYKAGKKDVLVATDIAAKGLDFADIQHVINFDMPSEIENYVHRIGRTGRCGKTGVATTFINKSCEETTLLDLKHLLKEAHQRIPPVLMIMDDPLESYAAGGDGVGGPRGCSFCGGLGHTIVDCPKIDKDARRVAGGRRDALATGDGYGGEI</sequence>
<evidence type="ECO:0000256" key="2">
    <source>
        <dbReference type="ARBA" id="ARBA00022723"/>
    </source>
</evidence>
<evidence type="ECO:0000256" key="10">
    <source>
        <dbReference type="ARBA" id="ARBA00023594"/>
    </source>
</evidence>
<dbReference type="GO" id="GO:0005737">
    <property type="term" value="C:cytoplasm"/>
    <property type="evidence" value="ECO:0007669"/>
    <property type="project" value="UniProtKB-ARBA"/>
</dbReference>
<keyword evidence="3" id="KW-0547">Nucleotide-binding</keyword>
<feature type="region of interest" description="Disordered" evidence="13">
    <location>
        <begin position="82"/>
        <end position="109"/>
    </location>
</feature>
<reference evidence="17 18" key="1">
    <citation type="submission" date="2024-10" db="EMBL/GenBank/DDBJ databases">
        <title>Updated reference genomes for cyclostephanoid diatoms.</title>
        <authorList>
            <person name="Roberts W.R."/>
            <person name="Alverson A.J."/>
        </authorList>
    </citation>
    <scope>NUCLEOTIDE SEQUENCE [LARGE SCALE GENOMIC DNA]</scope>
    <source>
        <strain evidence="17 18">AJA228-03</strain>
    </source>
</reference>
<dbReference type="InterPro" id="IPR027417">
    <property type="entry name" value="P-loop_NTPase"/>
</dbReference>
<dbReference type="CDD" id="cd18787">
    <property type="entry name" value="SF2_C_DEAD"/>
    <property type="match status" value="1"/>
</dbReference>
<dbReference type="Pfam" id="PF00270">
    <property type="entry name" value="DEAD"/>
    <property type="match status" value="1"/>
</dbReference>
<dbReference type="GO" id="GO:0003724">
    <property type="term" value="F:RNA helicase activity"/>
    <property type="evidence" value="ECO:0007669"/>
    <property type="project" value="UniProtKB-EC"/>
</dbReference>
<dbReference type="InterPro" id="IPR014001">
    <property type="entry name" value="Helicase_ATP-bd"/>
</dbReference>
<dbReference type="GO" id="GO:0016787">
    <property type="term" value="F:hydrolase activity"/>
    <property type="evidence" value="ECO:0007669"/>
    <property type="project" value="UniProtKB-KW"/>
</dbReference>